<feature type="region of interest" description="Disordered" evidence="7">
    <location>
        <begin position="1"/>
        <end position="79"/>
    </location>
</feature>
<dbReference type="CDD" id="cd00201">
    <property type="entry name" value="WW"/>
    <property type="match status" value="2"/>
</dbReference>
<dbReference type="PROSITE" id="PS01159">
    <property type="entry name" value="WW_DOMAIN_1"/>
    <property type="match status" value="2"/>
</dbReference>
<comment type="caution">
    <text evidence="9">The sequence shown here is derived from an EMBL/GenBank/DDBJ whole genome shotgun (WGS) entry which is preliminary data.</text>
</comment>
<dbReference type="PANTHER" id="PTHR17616">
    <property type="entry name" value="YES-ASSOCIATED PROTEIN YAP1 FAMILY MEMBER"/>
    <property type="match status" value="1"/>
</dbReference>
<keyword evidence="10" id="KW-1185">Reference proteome</keyword>
<dbReference type="PROSITE" id="PS50020">
    <property type="entry name" value="WW_DOMAIN_2"/>
    <property type="match status" value="2"/>
</dbReference>
<evidence type="ECO:0000256" key="3">
    <source>
        <dbReference type="ARBA" id="ARBA00004496"/>
    </source>
</evidence>
<dbReference type="PANTHER" id="PTHR17616:SF8">
    <property type="entry name" value="TRANSCRIPTIONAL COACTIVATOR YORKIE"/>
    <property type="match status" value="1"/>
</dbReference>
<evidence type="ECO:0000256" key="7">
    <source>
        <dbReference type="SAM" id="MobiDB-lite"/>
    </source>
</evidence>
<evidence type="ECO:0000256" key="5">
    <source>
        <dbReference type="ARBA" id="ARBA00022490"/>
    </source>
</evidence>
<protein>
    <submittedName>
        <fullName evidence="9">NEDD4 like E3 ubiquitin protein ligase</fullName>
    </submittedName>
</protein>
<dbReference type="GO" id="GO:0005923">
    <property type="term" value="C:bicellular tight junction"/>
    <property type="evidence" value="ECO:0007669"/>
    <property type="project" value="UniProtKB-SubCell"/>
</dbReference>
<dbReference type="Gene3D" id="2.20.70.10">
    <property type="match status" value="2"/>
</dbReference>
<name>A0A7J8DJK7_ROUAE</name>
<sequence length="209" mass="23025">MQLAEDGASGSATNSSNHLIEPQIRRPRSLSSPTVTLSAPLEGAKDSPIRRTVKDTLSNPQSPQPSPYNSPKPQHKVTQSFLPPGWEMRIAPNGRPFFIDHNTKTTTWEDPRLKFPVHMRSKAPLNPNDLGPLPPGWEERIHLDGRTFYIDHNSKITQWEDPRLQNPAITGPQRMSESRPEPSVCAGVTGVSASGMSPSLKRAPESTGQ</sequence>
<keyword evidence="5" id="KW-0963">Cytoplasm</keyword>
<gene>
    <name evidence="9" type="ORF">HJG63_014047</name>
</gene>
<keyword evidence="4" id="KW-0965">Cell junction</keyword>
<keyword evidence="6" id="KW-0539">Nucleus</keyword>
<keyword evidence="4" id="KW-0796">Tight junction</keyword>
<dbReference type="InterPro" id="IPR036020">
    <property type="entry name" value="WW_dom_sf"/>
</dbReference>
<organism evidence="9 10">
    <name type="scientific">Rousettus aegyptiacus</name>
    <name type="common">Egyptian fruit bat</name>
    <name type="synonym">Pteropus aegyptiacus</name>
    <dbReference type="NCBI Taxonomy" id="9407"/>
    <lineage>
        <taxon>Eukaryota</taxon>
        <taxon>Metazoa</taxon>
        <taxon>Chordata</taxon>
        <taxon>Craniata</taxon>
        <taxon>Vertebrata</taxon>
        <taxon>Euteleostomi</taxon>
        <taxon>Mammalia</taxon>
        <taxon>Eutheria</taxon>
        <taxon>Laurasiatheria</taxon>
        <taxon>Chiroptera</taxon>
        <taxon>Yinpterochiroptera</taxon>
        <taxon>Pteropodoidea</taxon>
        <taxon>Pteropodidae</taxon>
        <taxon>Rousettinae</taxon>
        <taxon>Rousettus</taxon>
    </lineage>
</organism>
<evidence type="ECO:0000313" key="10">
    <source>
        <dbReference type="Proteomes" id="UP000593571"/>
    </source>
</evidence>
<evidence type="ECO:0000259" key="8">
    <source>
        <dbReference type="PROSITE" id="PS50020"/>
    </source>
</evidence>
<evidence type="ECO:0000256" key="4">
    <source>
        <dbReference type="ARBA" id="ARBA00022427"/>
    </source>
</evidence>
<evidence type="ECO:0000256" key="1">
    <source>
        <dbReference type="ARBA" id="ARBA00004123"/>
    </source>
</evidence>
<dbReference type="SUPFAM" id="SSF51045">
    <property type="entry name" value="WW domain"/>
    <property type="match status" value="2"/>
</dbReference>
<accession>A0A7J8DJK7</accession>
<evidence type="ECO:0000256" key="2">
    <source>
        <dbReference type="ARBA" id="ARBA00004435"/>
    </source>
</evidence>
<feature type="domain" description="WW" evidence="8">
    <location>
        <begin position="131"/>
        <end position="164"/>
    </location>
</feature>
<dbReference type="GO" id="GO:0003713">
    <property type="term" value="F:transcription coactivator activity"/>
    <property type="evidence" value="ECO:0007669"/>
    <property type="project" value="TreeGrafter"/>
</dbReference>
<feature type="domain" description="WW" evidence="8">
    <location>
        <begin position="80"/>
        <end position="113"/>
    </location>
</feature>
<reference evidence="9 10" key="1">
    <citation type="journal article" date="2020" name="Nature">
        <title>Six reference-quality genomes reveal evolution of bat adaptations.</title>
        <authorList>
            <person name="Jebb D."/>
            <person name="Huang Z."/>
            <person name="Pippel M."/>
            <person name="Hughes G.M."/>
            <person name="Lavrichenko K."/>
            <person name="Devanna P."/>
            <person name="Winkler S."/>
            <person name="Jermiin L.S."/>
            <person name="Skirmuntt E.C."/>
            <person name="Katzourakis A."/>
            <person name="Burkitt-Gray L."/>
            <person name="Ray D.A."/>
            <person name="Sullivan K.A.M."/>
            <person name="Roscito J.G."/>
            <person name="Kirilenko B.M."/>
            <person name="Davalos L.M."/>
            <person name="Corthals A.P."/>
            <person name="Power M.L."/>
            <person name="Jones G."/>
            <person name="Ransome R.D."/>
            <person name="Dechmann D.K.N."/>
            <person name="Locatelli A.G."/>
            <person name="Puechmaille S.J."/>
            <person name="Fedrigo O."/>
            <person name="Jarvis E.D."/>
            <person name="Hiller M."/>
            <person name="Vernes S.C."/>
            <person name="Myers E.W."/>
            <person name="Teeling E.C."/>
        </authorList>
    </citation>
    <scope>NUCLEOTIDE SEQUENCE [LARGE SCALE GENOMIC DNA]</scope>
    <source>
        <strain evidence="9">MRouAeg1</strain>
        <tissue evidence="9">Muscle</tissue>
    </source>
</reference>
<dbReference type="InterPro" id="IPR051583">
    <property type="entry name" value="YAP1"/>
</dbReference>
<dbReference type="Pfam" id="PF00397">
    <property type="entry name" value="WW"/>
    <property type="match status" value="2"/>
</dbReference>
<feature type="compositionally biased region" description="Basic and acidic residues" evidence="7">
    <location>
        <begin position="43"/>
        <end position="54"/>
    </location>
</feature>
<dbReference type="FunFam" id="2.20.70.10:FF:000006">
    <property type="entry name" value="E3 ubiquitin-protein ligase NEDD4-like protein"/>
    <property type="match status" value="1"/>
</dbReference>
<dbReference type="FunFam" id="2.20.70.10:FF:000017">
    <property type="entry name" value="E3 ubiquitin-protein ligase"/>
    <property type="match status" value="1"/>
</dbReference>
<dbReference type="AlphaFoldDB" id="A0A7J8DJK7"/>
<dbReference type="GO" id="GO:0035329">
    <property type="term" value="P:hippo signaling"/>
    <property type="evidence" value="ECO:0007669"/>
    <property type="project" value="TreeGrafter"/>
</dbReference>
<comment type="subcellular location">
    <subcellularLocation>
        <location evidence="2">Cell junction</location>
        <location evidence="2">Tight junction</location>
    </subcellularLocation>
    <subcellularLocation>
        <location evidence="3">Cytoplasm</location>
    </subcellularLocation>
    <subcellularLocation>
        <location evidence="1">Nucleus</location>
    </subcellularLocation>
</comment>
<dbReference type="Proteomes" id="UP000593571">
    <property type="component" value="Unassembled WGS sequence"/>
</dbReference>
<dbReference type="SMART" id="SM00456">
    <property type="entry name" value="WW"/>
    <property type="match status" value="2"/>
</dbReference>
<dbReference type="GO" id="GO:0005634">
    <property type="term" value="C:nucleus"/>
    <property type="evidence" value="ECO:0007669"/>
    <property type="project" value="UniProtKB-SubCell"/>
</dbReference>
<dbReference type="GO" id="GO:0045944">
    <property type="term" value="P:positive regulation of transcription by RNA polymerase II"/>
    <property type="evidence" value="ECO:0007669"/>
    <property type="project" value="TreeGrafter"/>
</dbReference>
<dbReference type="PRINTS" id="PR00403">
    <property type="entry name" value="WWDOMAIN"/>
</dbReference>
<proteinExistence type="predicted"/>
<evidence type="ECO:0000256" key="6">
    <source>
        <dbReference type="ARBA" id="ARBA00023242"/>
    </source>
</evidence>
<dbReference type="EMBL" id="JACASE010000012">
    <property type="protein sequence ID" value="KAF6423176.1"/>
    <property type="molecule type" value="Genomic_DNA"/>
</dbReference>
<dbReference type="GO" id="GO:0005737">
    <property type="term" value="C:cytoplasm"/>
    <property type="evidence" value="ECO:0007669"/>
    <property type="project" value="UniProtKB-SubCell"/>
</dbReference>
<dbReference type="InterPro" id="IPR001202">
    <property type="entry name" value="WW_dom"/>
</dbReference>
<evidence type="ECO:0000313" key="9">
    <source>
        <dbReference type="EMBL" id="KAF6423176.1"/>
    </source>
</evidence>
<feature type="region of interest" description="Disordered" evidence="7">
    <location>
        <begin position="163"/>
        <end position="209"/>
    </location>
</feature>